<evidence type="ECO:0000313" key="6">
    <source>
        <dbReference type="EMBL" id="CAJ0567932.1"/>
    </source>
</evidence>
<evidence type="ECO:0000313" key="8">
    <source>
        <dbReference type="Proteomes" id="UP001177023"/>
    </source>
</evidence>
<keyword evidence="8" id="KW-1185">Reference proteome</keyword>
<feature type="domain" description="Cytosolic fatty-acid binding proteins" evidence="4">
    <location>
        <begin position="7"/>
        <end position="24"/>
    </location>
</feature>
<dbReference type="InterPro" id="IPR012674">
    <property type="entry name" value="Calycin"/>
</dbReference>
<organism evidence="7 8">
    <name type="scientific">Mesorhabditis spiculigera</name>
    <dbReference type="NCBI Taxonomy" id="96644"/>
    <lineage>
        <taxon>Eukaryota</taxon>
        <taxon>Metazoa</taxon>
        <taxon>Ecdysozoa</taxon>
        <taxon>Nematoda</taxon>
        <taxon>Chromadorea</taxon>
        <taxon>Rhabditida</taxon>
        <taxon>Rhabditina</taxon>
        <taxon>Rhabditomorpha</taxon>
        <taxon>Rhabditoidea</taxon>
        <taxon>Rhabditidae</taxon>
        <taxon>Mesorhabditinae</taxon>
        <taxon>Mesorhabditis</taxon>
    </lineage>
</organism>
<dbReference type="CDD" id="cd00742">
    <property type="entry name" value="FABP"/>
    <property type="match status" value="1"/>
</dbReference>
<dbReference type="SUPFAM" id="SSF50814">
    <property type="entry name" value="Lipocalins"/>
    <property type="match status" value="1"/>
</dbReference>
<evidence type="ECO:0000313" key="7">
    <source>
        <dbReference type="EMBL" id="CAJ0586397.1"/>
    </source>
</evidence>
<dbReference type="EMBL" id="CATQJA010001222">
    <property type="protein sequence ID" value="CAJ0566359.1"/>
    <property type="molecule type" value="Genomic_DNA"/>
</dbReference>
<dbReference type="Gene3D" id="2.40.128.20">
    <property type="match status" value="1"/>
</dbReference>
<proteinExistence type="inferred from homology"/>
<feature type="non-terminal residue" evidence="7">
    <location>
        <position position="1"/>
    </location>
</feature>
<dbReference type="InterPro" id="IPR000463">
    <property type="entry name" value="Fatty_acid-bd"/>
</dbReference>
<dbReference type="Pfam" id="PF00061">
    <property type="entry name" value="Lipocalin"/>
    <property type="match status" value="1"/>
</dbReference>
<protein>
    <recommendedName>
        <fullName evidence="4">Cytosolic fatty-acid binding proteins domain-containing protein</fullName>
    </recommendedName>
</protein>
<keyword evidence="3" id="KW-0813">Transport</keyword>
<dbReference type="InterPro" id="IPR000566">
    <property type="entry name" value="Lipocln_cytosolic_FA-bd_dom"/>
</dbReference>
<dbReference type="PANTHER" id="PTHR11955">
    <property type="entry name" value="FATTY ACID BINDING PROTEIN"/>
    <property type="match status" value="1"/>
</dbReference>
<dbReference type="EMBL" id="CATQJA010002708">
    <property type="protein sequence ID" value="CAJ0586397.1"/>
    <property type="molecule type" value="Genomic_DNA"/>
</dbReference>
<evidence type="ECO:0000256" key="1">
    <source>
        <dbReference type="ARBA" id="ARBA00008390"/>
    </source>
</evidence>
<dbReference type="AlphaFoldDB" id="A0AA36DFR2"/>
<reference evidence="7" key="1">
    <citation type="submission" date="2023-06" db="EMBL/GenBank/DDBJ databases">
        <authorList>
            <person name="Delattre M."/>
        </authorList>
    </citation>
    <scope>NUCLEOTIDE SEQUENCE</scope>
    <source>
        <strain evidence="7">AF72</strain>
    </source>
</reference>
<evidence type="ECO:0000313" key="5">
    <source>
        <dbReference type="EMBL" id="CAJ0566359.1"/>
    </source>
</evidence>
<sequence length="135" mass="15125">MVDQLVGKWDLVSSEGFDEYLKEVGVGLMTRKIASNLKPTLIFEKNGETWSMTSKSTFKTFTVTWEMGKEQEGETADGRKVKATFSVEGDKLIQVEKGANGKDSRFERWIEGGKLNIVCECNGVKCVRVYERSAA</sequence>
<comment type="caution">
    <text evidence="7">The sequence shown here is derived from an EMBL/GenBank/DDBJ whole genome shotgun (WGS) entry which is preliminary data.</text>
</comment>
<dbReference type="PRINTS" id="PR00178">
    <property type="entry name" value="FATTYACIDBP"/>
</dbReference>
<comment type="similarity">
    <text evidence="1 3">Belongs to the calycin superfamily. Fatty-acid binding protein (FABP) family.</text>
</comment>
<name>A0AA36DFR2_9BILA</name>
<dbReference type="InterPro" id="IPR031259">
    <property type="entry name" value="ILBP"/>
</dbReference>
<dbReference type="Proteomes" id="UP001177023">
    <property type="component" value="Unassembled WGS sequence"/>
</dbReference>
<dbReference type="PROSITE" id="PS00214">
    <property type="entry name" value="FABP"/>
    <property type="match status" value="1"/>
</dbReference>
<dbReference type="EMBL" id="CATQJA010001603">
    <property type="protein sequence ID" value="CAJ0567932.1"/>
    <property type="molecule type" value="Genomic_DNA"/>
</dbReference>
<accession>A0AA36DFR2</accession>
<dbReference type="GO" id="GO:0005504">
    <property type="term" value="F:fatty acid binding"/>
    <property type="evidence" value="ECO:0007669"/>
    <property type="project" value="UniProtKB-ARBA"/>
</dbReference>
<evidence type="ECO:0000259" key="4">
    <source>
        <dbReference type="PROSITE" id="PS00214"/>
    </source>
</evidence>
<evidence type="ECO:0000256" key="2">
    <source>
        <dbReference type="ARBA" id="ARBA00023121"/>
    </source>
</evidence>
<dbReference type="FunFam" id="2.40.128.20:FF:000001">
    <property type="entry name" value="Fatty acid-binding protein, adipocyte"/>
    <property type="match status" value="1"/>
</dbReference>
<gene>
    <name evidence="7" type="ORF">MSPICULIGERA_LOCUS24403</name>
    <name evidence="5" type="ORF">MSPICULIGERA_LOCUS4965</name>
    <name evidence="6" type="ORF">MSPICULIGERA_LOCUS6465</name>
</gene>
<keyword evidence="2" id="KW-0446">Lipid-binding</keyword>
<evidence type="ECO:0000256" key="3">
    <source>
        <dbReference type="RuleBase" id="RU003696"/>
    </source>
</evidence>